<keyword evidence="4 10" id="KW-0812">Transmembrane</keyword>
<evidence type="ECO:0000256" key="5">
    <source>
        <dbReference type="ARBA" id="ARBA00022989"/>
    </source>
</evidence>
<feature type="region of interest" description="Disordered" evidence="9">
    <location>
        <begin position="1"/>
        <end position="22"/>
    </location>
</feature>
<keyword evidence="5 10" id="KW-1133">Transmembrane helix</keyword>
<evidence type="ECO:0000256" key="1">
    <source>
        <dbReference type="ARBA" id="ARBA00004141"/>
    </source>
</evidence>
<evidence type="ECO:0000313" key="11">
    <source>
        <dbReference type="EMBL" id="KAF8647628.1"/>
    </source>
</evidence>
<keyword evidence="3" id="KW-0813">Transport</keyword>
<evidence type="ECO:0000256" key="9">
    <source>
        <dbReference type="SAM" id="MobiDB-lite"/>
    </source>
</evidence>
<comment type="similarity">
    <text evidence="2">Belongs to the aromatic acid exporter (TC 2.A.85) family.</text>
</comment>
<dbReference type="GO" id="GO:0015743">
    <property type="term" value="P:malate transport"/>
    <property type="evidence" value="ECO:0007669"/>
    <property type="project" value="InterPro"/>
</dbReference>
<evidence type="ECO:0000256" key="10">
    <source>
        <dbReference type="SAM" id="Phobius"/>
    </source>
</evidence>
<evidence type="ECO:0000256" key="4">
    <source>
        <dbReference type="ARBA" id="ARBA00022692"/>
    </source>
</evidence>
<keyword evidence="12" id="KW-1185">Reference proteome</keyword>
<evidence type="ECO:0008006" key="13">
    <source>
        <dbReference type="Google" id="ProtNLM"/>
    </source>
</evidence>
<evidence type="ECO:0000256" key="6">
    <source>
        <dbReference type="ARBA" id="ARBA00023065"/>
    </source>
</evidence>
<feature type="transmembrane region" description="Helical" evidence="10">
    <location>
        <begin position="60"/>
        <end position="79"/>
    </location>
</feature>
<keyword evidence="6" id="KW-0406">Ion transport</keyword>
<comment type="subcellular location">
    <subcellularLocation>
        <location evidence="1">Membrane</location>
        <topology evidence="1">Multi-pass membrane protein</topology>
    </subcellularLocation>
</comment>
<evidence type="ECO:0000256" key="2">
    <source>
        <dbReference type="ARBA" id="ARBA00007079"/>
    </source>
</evidence>
<reference evidence="11" key="1">
    <citation type="submission" date="2020-07" db="EMBL/GenBank/DDBJ databases">
        <title>Genome sequence and genetic diversity analysis of an under-domesticated orphan crop, white fonio (Digitaria exilis).</title>
        <authorList>
            <person name="Bennetzen J.L."/>
            <person name="Chen S."/>
            <person name="Ma X."/>
            <person name="Wang X."/>
            <person name="Yssel A.E.J."/>
            <person name="Chaluvadi S.R."/>
            <person name="Johnson M."/>
            <person name="Gangashetty P."/>
            <person name="Hamidou F."/>
            <person name="Sanogo M.D."/>
            <person name="Zwaenepoel A."/>
            <person name="Wallace J."/>
            <person name="Van De Peer Y."/>
            <person name="Van Deynze A."/>
        </authorList>
    </citation>
    <scope>NUCLEOTIDE SEQUENCE</scope>
    <source>
        <tissue evidence="11">Leaves</tissue>
    </source>
</reference>
<accession>A0A835A097</accession>
<feature type="transmembrane region" description="Helical" evidence="10">
    <location>
        <begin position="91"/>
        <end position="109"/>
    </location>
</feature>
<evidence type="ECO:0000256" key="7">
    <source>
        <dbReference type="ARBA" id="ARBA00023136"/>
    </source>
</evidence>
<keyword evidence="7 10" id="KW-0472">Membrane</keyword>
<name>A0A835A097_9POAL</name>
<dbReference type="EMBL" id="JACEFO010002840">
    <property type="protein sequence ID" value="KAF8647628.1"/>
    <property type="molecule type" value="Genomic_DNA"/>
</dbReference>
<comment type="caution">
    <text evidence="11">The sequence shown here is derived from an EMBL/GenBank/DDBJ whole genome shotgun (WGS) entry which is preliminary data.</text>
</comment>
<dbReference type="Proteomes" id="UP000636709">
    <property type="component" value="Unassembled WGS sequence"/>
</dbReference>
<evidence type="ECO:0000256" key="3">
    <source>
        <dbReference type="ARBA" id="ARBA00022448"/>
    </source>
</evidence>
<dbReference type="AlphaFoldDB" id="A0A835A097"/>
<organism evidence="11 12">
    <name type="scientific">Digitaria exilis</name>
    <dbReference type="NCBI Taxonomy" id="1010633"/>
    <lineage>
        <taxon>Eukaryota</taxon>
        <taxon>Viridiplantae</taxon>
        <taxon>Streptophyta</taxon>
        <taxon>Embryophyta</taxon>
        <taxon>Tracheophyta</taxon>
        <taxon>Spermatophyta</taxon>
        <taxon>Magnoliopsida</taxon>
        <taxon>Liliopsida</taxon>
        <taxon>Poales</taxon>
        <taxon>Poaceae</taxon>
        <taxon>PACMAD clade</taxon>
        <taxon>Panicoideae</taxon>
        <taxon>Panicodae</taxon>
        <taxon>Paniceae</taxon>
        <taxon>Anthephorinae</taxon>
        <taxon>Digitaria</taxon>
    </lineage>
</organism>
<feature type="transmembrane region" description="Helical" evidence="10">
    <location>
        <begin position="171"/>
        <end position="192"/>
    </location>
</feature>
<sequence>MDAAEAPPPPPSPAATTTASNVAADRRRLPLPEWQRCLSAVGRFADEKVGRIARDDPRRVAHSFKVGLALTLVSVLYYVTPLFNGFGGSAMWAVLTVVIVMEFTVGATLSKGVNRALATLVASSLAIGAHKGASLVVSSENTESILLIVFIFFVASAATFSRFIPEIKARYDYGVGIFILTFSLVAVSSYRVEELMPLALQRTSTIFVGVAICLCTTVLVFPVWAGDDLHKLAVGNLDKLADFLEGMETECFGENARSGNLEGKDFHDAYMSILSSKDKEDSLCTLAKWEPINRKFGFRYPWSQYQTLGTLCRQCASTMEALASYVAILRKYQYPEANPQLYMKVQKTCSQMSMYSARTLRELSSAVRSMTTPSAMNKDLSAAMKSANGCRNELLQDSALLQLSDMVTQINEITESVNNLARLARFKNPEKARNDVVINVRSQ</sequence>
<dbReference type="OrthoDB" id="68611at2759"/>
<keyword evidence="8" id="KW-0407">Ion channel</keyword>
<gene>
    <name evidence="11" type="ORF">HU200_065263</name>
</gene>
<feature type="transmembrane region" description="Helical" evidence="10">
    <location>
        <begin position="145"/>
        <end position="164"/>
    </location>
</feature>
<evidence type="ECO:0000256" key="8">
    <source>
        <dbReference type="ARBA" id="ARBA00023303"/>
    </source>
</evidence>
<dbReference type="GO" id="GO:0016020">
    <property type="term" value="C:membrane"/>
    <property type="evidence" value="ECO:0007669"/>
    <property type="project" value="UniProtKB-SubCell"/>
</dbReference>
<protein>
    <recommendedName>
        <fullName evidence="13">Aluminum-activated malate transporter</fullName>
    </recommendedName>
</protein>
<feature type="compositionally biased region" description="Pro residues" evidence="9">
    <location>
        <begin position="1"/>
        <end position="13"/>
    </location>
</feature>
<dbReference type="Pfam" id="PF11744">
    <property type="entry name" value="ALMT"/>
    <property type="match status" value="1"/>
</dbReference>
<feature type="transmembrane region" description="Helical" evidence="10">
    <location>
        <begin position="204"/>
        <end position="225"/>
    </location>
</feature>
<dbReference type="GO" id="GO:0034220">
    <property type="term" value="P:monoatomic ion transmembrane transport"/>
    <property type="evidence" value="ECO:0007669"/>
    <property type="project" value="UniProtKB-KW"/>
</dbReference>
<dbReference type="InterPro" id="IPR020966">
    <property type="entry name" value="ALMT"/>
</dbReference>
<evidence type="ECO:0000313" key="12">
    <source>
        <dbReference type="Proteomes" id="UP000636709"/>
    </source>
</evidence>
<proteinExistence type="inferred from homology"/>
<dbReference type="PANTHER" id="PTHR31086">
    <property type="entry name" value="ALUMINUM-ACTIVATED MALATE TRANSPORTER 10"/>
    <property type="match status" value="1"/>
</dbReference>